<dbReference type="PANTHER" id="PTHR42707">
    <property type="entry name" value="ACYL-COA DEHYDROGENASE"/>
    <property type="match status" value="1"/>
</dbReference>
<dbReference type="SUPFAM" id="SSF56645">
    <property type="entry name" value="Acyl-CoA dehydrogenase NM domain-like"/>
    <property type="match status" value="1"/>
</dbReference>
<evidence type="ECO:0000256" key="3">
    <source>
        <dbReference type="ARBA" id="ARBA00022630"/>
    </source>
</evidence>
<comment type="similarity">
    <text evidence="2 5">Belongs to the acyl-CoA dehydrogenase family.</text>
</comment>
<proteinExistence type="inferred from homology"/>
<evidence type="ECO:0000313" key="11">
    <source>
        <dbReference type="Proteomes" id="UP000092839"/>
    </source>
</evidence>
<dbReference type="Gene3D" id="6.10.250.600">
    <property type="match status" value="1"/>
</dbReference>
<keyword evidence="4 5" id="KW-0274">FAD</keyword>
<evidence type="ECO:0000256" key="2">
    <source>
        <dbReference type="ARBA" id="ARBA00009347"/>
    </source>
</evidence>
<comment type="cofactor">
    <cofactor evidence="1 5">
        <name>FAD</name>
        <dbReference type="ChEBI" id="CHEBI:57692"/>
    </cofactor>
</comment>
<dbReference type="Pfam" id="PF02770">
    <property type="entry name" value="Acyl-CoA_dh_M"/>
    <property type="match status" value="1"/>
</dbReference>
<evidence type="ECO:0000256" key="4">
    <source>
        <dbReference type="ARBA" id="ARBA00022827"/>
    </source>
</evidence>
<dbReference type="Pfam" id="PF18158">
    <property type="entry name" value="AidB_N"/>
    <property type="match status" value="1"/>
</dbReference>
<evidence type="ECO:0000259" key="8">
    <source>
        <dbReference type="Pfam" id="PF02770"/>
    </source>
</evidence>
<dbReference type="KEGG" id="bic:LMTR13_29520"/>
<protein>
    <recommendedName>
        <fullName evidence="12">DNA alkylation response protein</fullName>
    </recommendedName>
</protein>
<dbReference type="InterPro" id="IPR052904">
    <property type="entry name" value="Acyl-CoA_dehydrogenase-like"/>
</dbReference>
<reference evidence="10 11" key="1">
    <citation type="submission" date="2016-07" db="EMBL/GenBank/DDBJ databases">
        <title>Complete genome sequence of Bradyrhizobium icense LMTR 13T, a potential inoculant strain isolated from lima bean (Phaseolus lunatus) in Peru.</title>
        <authorList>
            <person name="Ormeno-Orrillo E."/>
            <person name="Duran D."/>
            <person name="Rogel M.A."/>
            <person name="Rey L."/>
            <person name="Imperial J."/>
            <person name="Ruiz-Argueso T."/>
            <person name="Martinez-Romero E."/>
        </authorList>
    </citation>
    <scope>NUCLEOTIDE SEQUENCE [LARGE SCALE GENOMIC DNA]</scope>
    <source>
        <strain evidence="10 11">LMTR 13</strain>
    </source>
</reference>
<keyword evidence="3 5" id="KW-0285">Flavoprotein</keyword>
<dbReference type="PANTHER" id="PTHR42707:SF3">
    <property type="entry name" value="ACYL-COA DEHYDROGENASE AIDB-RELATED"/>
    <property type="match status" value="1"/>
</dbReference>
<dbReference type="Gene3D" id="1.20.140.10">
    <property type="entry name" value="Butyryl-CoA Dehydrogenase, subunit A, domain 3"/>
    <property type="match status" value="1"/>
</dbReference>
<dbReference type="InterPro" id="IPR009100">
    <property type="entry name" value="AcylCoA_DH/oxidase_NM_dom_sf"/>
</dbReference>
<dbReference type="InterPro" id="IPR006091">
    <property type="entry name" value="Acyl-CoA_Oxase/DH_mid-dom"/>
</dbReference>
<dbReference type="Gene3D" id="2.40.110.20">
    <property type="match status" value="1"/>
</dbReference>
<evidence type="ECO:0008006" key="12">
    <source>
        <dbReference type="Google" id="ProtNLM"/>
    </source>
</evidence>
<dbReference type="Pfam" id="PF00441">
    <property type="entry name" value="Acyl-CoA_dh_1"/>
    <property type="match status" value="1"/>
</dbReference>
<dbReference type="AlphaFoldDB" id="A0A1B1ULR2"/>
<dbReference type="InterPro" id="IPR009075">
    <property type="entry name" value="AcylCo_DH/oxidase_C"/>
</dbReference>
<keyword evidence="5" id="KW-0560">Oxidoreductase</keyword>
<dbReference type="InterPro" id="IPR006089">
    <property type="entry name" value="Acyl-CoA_DH_CS"/>
</dbReference>
<sequence length="549" mass="60501">MRESAARVLPTHEVTNQPPPLPSIDLFEGDIALVEAVRRSGAESAEPHLKRSGKHAGDERVQDIARLAHRYQPELHAFDRFGHRQDAVEFHPAYHELMQLVFGDGVHSLAWTAREGGHAARTALSYIWNQADQGVNCPASMTYGAVKALRNHPPLSAALEPKILANAYDPRPIHFRDKSAITIGMAMTEKQGGSDLRATATVAVPAGDGEFGPEYLLTGHKWFCSAPMSDGFLTLARTEKGVTCFFLLRSLADGTRNPFFIQRLKDKLGNRSNASSEIEYADTRAIQIGDEGRGIPTLIEMAHLTRLETAISSAAIIRRALTEAIHHTRYRRTFQRALVDQPIMQSVLADVATESEAHLALTMRAAQAQDLAATDSTEALLSRFLVPLAKFWVCKRTPPLVAELLECFGGNGYVEEGLLARLYREAPLNGIWEGSGNVICLDLVRVLRREPQVRDALRGEIRVPGSATLNALWSEIDGLIDQVVADEQGARWLVERTAIAVQYSLLLRHAPDFVSDSFRASKIDRPHLTMGSLKADAALRRIVERAAVS</sequence>
<dbReference type="PROSITE" id="PS00073">
    <property type="entry name" value="ACYL_COA_DH_2"/>
    <property type="match status" value="1"/>
</dbReference>
<dbReference type="PROSITE" id="PS00072">
    <property type="entry name" value="ACYL_COA_DH_1"/>
    <property type="match status" value="1"/>
</dbReference>
<feature type="domain" description="Acyl-CoA oxidase/dehydrogenase middle" evidence="8">
    <location>
        <begin position="184"/>
        <end position="282"/>
    </location>
</feature>
<dbReference type="SUPFAM" id="SSF47203">
    <property type="entry name" value="Acyl-CoA dehydrogenase C-terminal domain-like"/>
    <property type="match status" value="1"/>
</dbReference>
<feature type="region of interest" description="Disordered" evidence="6">
    <location>
        <begin position="1"/>
        <end position="21"/>
    </location>
</feature>
<dbReference type="STRING" id="1274631.LMTR13_29520"/>
<dbReference type="EMBL" id="CP016428">
    <property type="protein sequence ID" value="ANW03667.1"/>
    <property type="molecule type" value="Genomic_DNA"/>
</dbReference>
<feature type="domain" description="Adaptive response protein AidB N-terminal" evidence="9">
    <location>
        <begin position="16"/>
        <end position="170"/>
    </location>
</feature>
<gene>
    <name evidence="10" type="ORF">LMTR13_29520</name>
</gene>
<evidence type="ECO:0000256" key="6">
    <source>
        <dbReference type="SAM" id="MobiDB-lite"/>
    </source>
</evidence>
<dbReference type="InterPro" id="IPR036250">
    <property type="entry name" value="AcylCo_DH-like_C"/>
</dbReference>
<evidence type="ECO:0000313" key="10">
    <source>
        <dbReference type="EMBL" id="ANW03667.1"/>
    </source>
</evidence>
<evidence type="ECO:0000259" key="9">
    <source>
        <dbReference type="Pfam" id="PF18158"/>
    </source>
</evidence>
<evidence type="ECO:0000259" key="7">
    <source>
        <dbReference type="Pfam" id="PF00441"/>
    </source>
</evidence>
<dbReference type="RefSeq" id="WP_065730839.1">
    <property type="nucleotide sequence ID" value="NZ_CP016428.1"/>
</dbReference>
<keyword evidence="11" id="KW-1185">Reference proteome</keyword>
<dbReference type="Proteomes" id="UP000092839">
    <property type="component" value="Chromosome"/>
</dbReference>
<name>A0A1B1ULR2_9BRAD</name>
<dbReference type="InterPro" id="IPR041504">
    <property type="entry name" value="AidB_N"/>
</dbReference>
<evidence type="ECO:0000256" key="1">
    <source>
        <dbReference type="ARBA" id="ARBA00001974"/>
    </source>
</evidence>
<dbReference type="GO" id="GO:0003995">
    <property type="term" value="F:acyl-CoA dehydrogenase activity"/>
    <property type="evidence" value="ECO:0007669"/>
    <property type="project" value="InterPro"/>
</dbReference>
<feature type="domain" description="Acyl-CoA dehydrogenase/oxidase C-terminal" evidence="7">
    <location>
        <begin position="292"/>
        <end position="446"/>
    </location>
</feature>
<organism evidence="10 11">
    <name type="scientific">Bradyrhizobium icense</name>
    <dbReference type="NCBI Taxonomy" id="1274631"/>
    <lineage>
        <taxon>Bacteria</taxon>
        <taxon>Pseudomonadati</taxon>
        <taxon>Pseudomonadota</taxon>
        <taxon>Alphaproteobacteria</taxon>
        <taxon>Hyphomicrobiales</taxon>
        <taxon>Nitrobacteraceae</taxon>
        <taxon>Bradyrhizobium</taxon>
    </lineage>
</organism>
<evidence type="ECO:0000256" key="5">
    <source>
        <dbReference type="RuleBase" id="RU362125"/>
    </source>
</evidence>
<accession>A0A1B1ULR2</accession>